<dbReference type="EMBL" id="GBXM01014842">
    <property type="protein sequence ID" value="JAH93735.1"/>
    <property type="molecule type" value="Transcribed_RNA"/>
</dbReference>
<proteinExistence type="predicted"/>
<evidence type="ECO:0000313" key="1">
    <source>
        <dbReference type="EMBL" id="JAH93735.1"/>
    </source>
</evidence>
<name>A0A0E9WVW3_ANGAN</name>
<reference evidence="1" key="2">
    <citation type="journal article" date="2015" name="Fish Shellfish Immunol.">
        <title>Early steps in the European eel (Anguilla anguilla)-Vibrio vulnificus interaction in the gills: Role of the RtxA13 toxin.</title>
        <authorList>
            <person name="Callol A."/>
            <person name="Pajuelo D."/>
            <person name="Ebbesson L."/>
            <person name="Teles M."/>
            <person name="MacKenzie S."/>
            <person name="Amaro C."/>
        </authorList>
    </citation>
    <scope>NUCLEOTIDE SEQUENCE</scope>
</reference>
<accession>A0A0E9WVW3</accession>
<protein>
    <submittedName>
        <fullName evidence="1">Uncharacterized protein</fullName>
    </submittedName>
</protein>
<dbReference type="AlphaFoldDB" id="A0A0E9WVW3"/>
<sequence length="55" mass="6384">MDGWMDGCFQRLFTPLGHIMSEITIHAMKNSPIHTLCCIKHLHTETYKNVLIKLD</sequence>
<reference evidence="1" key="1">
    <citation type="submission" date="2014-11" db="EMBL/GenBank/DDBJ databases">
        <authorList>
            <person name="Amaro Gonzalez C."/>
        </authorList>
    </citation>
    <scope>NUCLEOTIDE SEQUENCE</scope>
</reference>
<organism evidence="1">
    <name type="scientific">Anguilla anguilla</name>
    <name type="common">European freshwater eel</name>
    <name type="synonym">Muraena anguilla</name>
    <dbReference type="NCBI Taxonomy" id="7936"/>
    <lineage>
        <taxon>Eukaryota</taxon>
        <taxon>Metazoa</taxon>
        <taxon>Chordata</taxon>
        <taxon>Craniata</taxon>
        <taxon>Vertebrata</taxon>
        <taxon>Euteleostomi</taxon>
        <taxon>Actinopterygii</taxon>
        <taxon>Neopterygii</taxon>
        <taxon>Teleostei</taxon>
        <taxon>Anguilliformes</taxon>
        <taxon>Anguillidae</taxon>
        <taxon>Anguilla</taxon>
    </lineage>
</organism>